<gene>
    <name evidence="12" type="ordered locus">SL003B_2455</name>
</gene>
<dbReference type="HOGENOM" id="CLU_019824_2_1_5"/>
<protein>
    <submittedName>
        <fullName evidence="12">TRAP transporter, DctM-like membrane protein</fullName>
    </submittedName>
</protein>
<dbReference type="InterPro" id="IPR010656">
    <property type="entry name" value="DctM"/>
</dbReference>
<dbReference type="RefSeq" id="WP_013653193.1">
    <property type="nucleotide sequence ID" value="NC_015259.1"/>
</dbReference>
<dbReference type="PANTHER" id="PTHR33362">
    <property type="entry name" value="SIALIC ACID TRAP TRANSPORTER PERMEASE PROTEIN SIAT-RELATED"/>
    <property type="match status" value="1"/>
</dbReference>
<dbReference type="NCBIfam" id="TIGR00786">
    <property type="entry name" value="dctM"/>
    <property type="match status" value="1"/>
</dbReference>
<feature type="transmembrane region" description="Helical" evidence="9">
    <location>
        <begin position="224"/>
        <end position="255"/>
    </location>
</feature>
<evidence type="ECO:0000256" key="6">
    <source>
        <dbReference type="ARBA" id="ARBA00022989"/>
    </source>
</evidence>
<feature type="transmembrane region" description="Helical" evidence="9">
    <location>
        <begin position="629"/>
        <end position="650"/>
    </location>
</feature>
<keyword evidence="5 9" id="KW-0812">Transmembrane</keyword>
<dbReference type="STRING" id="991905.SL003B_2455"/>
<evidence type="ECO:0000259" key="11">
    <source>
        <dbReference type="Pfam" id="PF06808"/>
    </source>
</evidence>
<feature type="transmembrane region" description="Helical" evidence="9">
    <location>
        <begin position="560"/>
        <end position="577"/>
    </location>
</feature>
<dbReference type="InterPro" id="IPR055348">
    <property type="entry name" value="DctQ"/>
</dbReference>
<dbReference type="AlphaFoldDB" id="F2J2G5"/>
<evidence type="ECO:0000256" key="7">
    <source>
        <dbReference type="ARBA" id="ARBA00023136"/>
    </source>
</evidence>
<feature type="transmembrane region" description="Helical" evidence="9">
    <location>
        <begin position="267"/>
        <end position="292"/>
    </location>
</feature>
<feature type="transmembrane region" description="Helical" evidence="9">
    <location>
        <begin position="440"/>
        <end position="459"/>
    </location>
</feature>
<evidence type="ECO:0000313" key="12">
    <source>
        <dbReference type="EMBL" id="ADZ70880.1"/>
    </source>
</evidence>
<name>F2J2G5_POLGS</name>
<dbReference type="InterPro" id="IPR004681">
    <property type="entry name" value="TRAP_DctM"/>
</dbReference>
<keyword evidence="4 8" id="KW-0997">Cell inner membrane</keyword>
<dbReference type="PANTHER" id="PTHR33362:SF5">
    <property type="entry name" value="C4-DICARBOXYLATE TRAP TRANSPORTER LARGE PERMEASE PROTEIN DCTM"/>
    <property type="match status" value="1"/>
</dbReference>
<dbReference type="OrthoDB" id="9783448at2"/>
<dbReference type="EMBL" id="CP002568">
    <property type="protein sequence ID" value="ADZ70880.1"/>
    <property type="molecule type" value="Genomic_DNA"/>
</dbReference>
<feature type="transmembrane region" description="Helical" evidence="9">
    <location>
        <begin position="465"/>
        <end position="482"/>
    </location>
</feature>
<accession>F2J2G5</accession>
<comment type="function">
    <text evidence="8">Part of the tripartite ATP-independent periplasmic (TRAP) transport system.</text>
</comment>
<evidence type="ECO:0000256" key="8">
    <source>
        <dbReference type="RuleBase" id="RU369079"/>
    </source>
</evidence>
<feature type="transmembrane region" description="Helical" evidence="9">
    <location>
        <begin position="194"/>
        <end position="212"/>
    </location>
</feature>
<feature type="domain" description="Tripartite ATP-independent periplasmic transporters DctQ component" evidence="10">
    <location>
        <begin position="43"/>
        <end position="174"/>
    </location>
</feature>
<feature type="transmembrane region" description="Helical" evidence="9">
    <location>
        <begin position="583"/>
        <end position="608"/>
    </location>
</feature>
<organism evidence="12 13">
    <name type="scientific">Polymorphum gilvum (strain LMG 25793 / CGMCC 1.9160 / SL003B-26A1)</name>
    <dbReference type="NCBI Taxonomy" id="991905"/>
    <lineage>
        <taxon>Bacteria</taxon>
        <taxon>Pseudomonadati</taxon>
        <taxon>Pseudomonadota</taxon>
        <taxon>Alphaproteobacteria</taxon>
        <taxon>Rhodobacterales</taxon>
        <taxon>Paracoccaceae</taxon>
        <taxon>Polymorphum</taxon>
    </lineage>
</organism>
<dbReference type="PATRIC" id="fig|991905.3.peg.2517"/>
<comment type="subcellular location">
    <subcellularLocation>
        <location evidence="1 8">Cell inner membrane</location>
        <topology evidence="1 8">Multi-pass membrane protein</topology>
    </subcellularLocation>
</comment>
<feature type="transmembrane region" description="Helical" evidence="9">
    <location>
        <begin position="23"/>
        <end position="46"/>
    </location>
</feature>
<feature type="transmembrane region" description="Helical" evidence="9">
    <location>
        <begin position="104"/>
        <end position="128"/>
    </location>
</feature>
<feature type="domain" description="TRAP C4-dicarboxylate transport system permease DctM subunit" evidence="11">
    <location>
        <begin position="228"/>
        <end position="646"/>
    </location>
</feature>
<feature type="transmembrane region" description="Helical" evidence="9">
    <location>
        <begin position="528"/>
        <end position="553"/>
    </location>
</feature>
<feature type="transmembrane region" description="Helical" evidence="9">
    <location>
        <begin position="157"/>
        <end position="182"/>
    </location>
</feature>
<feature type="transmembrane region" description="Helical" evidence="9">
    <location>
        <begin position="494"/>
        <end position="516"/>
    </location>
</feature>
<dbReference type="Pfam" id="PF04290">
    <property type="entry name" value="DctQ"/>
    <property type="match status" value="1"/>
</dbReference>
<keyword evidence="6 9" id="KW-1133">Transmembrane helix</keyword>
<evidence type="ECO:0000256" key="1">
    <source>
        <dbReference type="ARBA" id="ARBA00004429"/>
    </source>
</evidence>
<dbReference type="GO" id="GO:0005886">
    <property type="term" value="C:plasma membrane"/>
    <property type="evidence" value="ECO:0007669"/>
    <property type="project" value="UniProtKB-SubCell"/>
</dbReference>
<evidence type="ECO:0000313" key="13">
    <source>
        <dbReference type="Proteomes" id="UP000008130"/>
    </source>
</evidence>
<dbReference type="eggNOG" id="COG1593">
    <property type="taxonomic scope" value="Bacteria"/>
</dbReference>
<keyword evidence="2 8" id="KW-0813">Transport</keyword>
<evidence type="ECO:0000259" key="10">
    <source>
        <dbReference type="Pfam" id="PF04290"/>
    </source>
</evidence>
<evidence type="ECO:0000256" key="5">
    <source>
        <dbReference type="ARBA" id="ARBA00022692"/>
    </source>
</evidence>
<reference evidence="12 13" key="1">
    <citation type="journal article" date="2011" name="J. Bacteriol.">
        <title>Complete genome sequence of Polymorphum gilvum SL003B-26A1T, a crude oil-degrading bacterium from oil-polluted saline soil.</title>
        <authorList>
            <person name="Li S.G."/>
            <person name="Tang Y.Q."/>
            <person name="Nie Y."/>
            <person name="Cai M."/>
            <person name="Wu X.L."/>
        </authorList>
    </citation>
    <scope>NUCLEOTIDE SEQUENCE [LARGE SCALE GENOMIC DNA]</scope>
    <source>
        <strain evidence="13">LMG 25793 / CGMCC 1.9160 / SL003B-26A1</strain>
    </source>
</reference>
<feature type="transmembrane region" description="Helical" evidence="9">
    <location>
        <begin position="321"/>
        <end position="346"/>
    </location>
</feature>
<dbReference type="GO" id="GO:0022857">
    <property type="term" value="F:transmembrane transporter activity"/>
    <property type="evidence" value="ECO:0007669"/>
    <property type="project" value="UniProtKB-UniRule"/>
</dbReference>
<dbReference type="Proteomes" id="UP000008130">
    <property type="component" value="Chromosome"/>
</dbReference>
<evidence type="ECO:0000256" key="2">
    <source>
        <dbReference type="ARBA" id="ARBA00022448"/>
    </source>
</evidence>
<feature type="transmembrane region" description="Helical" evidence="9">
    <location>
        <begin position="66"/>
        <end position="83"/>
    </location>
</feature>
<keyword evidence="7 9" id="KW-0472">Membrane</keyword>
<keyword evidence="13" id="KW-1185">Reference proteome</keyword>
<evidence type="ECO:0000256" key="4">
    <source>
        <dbReference type="ARBA" id="ARBA00022519"/>
    </source>
</evidence>
<dbReference type="Pfam" id="PF06808">
    <property type="entry name" value="DctM"/>
    <property type="match status" value="1"/>
</dbReference>
<sequence length="651" mass="68407">MTTNAETPAVSGARRFWNGTDRILAACSFGLTAAASTVVASFMLLIFADVMLRKFFSLPLNGVSEFVAYSIVACIFCQLGAAIRKGKMIATDFVMGGWERERPILAEGAKVFFFALAVLLLLGILNWLSRDAMKAWTGSEYTGAVGAFQMPLWPFKVVTAVGALVALAEALRVLALHAATLVRVLSRGALRRNGLIGLALFLLVAIAFALVLTHGELTRVQIGFLAFAGLFTLVACGMPVAFALIGMSFVAIWAIRSNFSIADNAMGLAASGTVRSFEFGVVPLFVMMGLILDRADVGRDSFRVAVHLLQRVRGGLANATVAANAIFAAITGSSIASAAVFSRIAVPPMVDAGYSRRFAVGVVAGSSVLGMLIPPSLLLIIYGLIAETSVGALFIAAIVPGVLLAVCFGILNATLVTFAKDFVGNPQPDLAGERMTGREIARSLTPVAFLILLVMGGIYGGVFSPTEAGAIGALGAFAIAAARRKLNWAMTKTVVLETGYITASILFLIVAASLYSRMLALSSIPNHMTLFIGSLDLSLIGFCLAYMLLVILLGMILDSVSILLIVIPIALPVVTAFGGDPVWFGIVTIIAVEIGLLTPPFGLSVFVVKGSLPDGYATLGDIFAGVAPYVLTMTLFTILLILMPGIALMLL</sequence>
<feature type="transmembrane region" description="Helical" evidence="9">
    <location>
        <begin position="391"/>
        <end position="419"/>
    </location>
</feature>
<keyword evidence="3" id="KW-1003">Cell membrane</keyword>
<feature type="transmembrane region" description="Helical" evidence="9">
    <location>
        <begin position="358"/>
        <end position="385"/>
    </location>
</feature>
<dbReference type="KEGG" id="pgv:SL003B_2455"/>
<evidence type="ECO:0000256" key="9">
    <source>
        <dbReference type="SAM" id="Phobius"/>
    </source>
</evidence>
<evidence type="ECO:0000256" key="3">
    <source>
        <dbReference type="ARBA" id="ARBA00022475"/>
    </source>
</evidence>
<proteinExistence type="predicted"/>